<feature type="region of interest" description="Disordered" evidence="1">
    <location>
        <begin position="167"/>
        <end position="193"/>
    </location>
</feature>
<feature type="transmembrane region" description="Helical" evidence="2">
    <location>
        <begin position="395"/>
        <end position="414"/>
    </location>
</feature>
<feature type="transmembrane region" description="Helical" evidence="2">
    <location>
        <begin position="260"/>
        <end position="281"/>
    </location>
</feature>
<dbReference type="EMBL" id="HBGJ01032572">
    <property type="protein sequence ID" value="CAD9262234.1"/>
    <property type="molecule type" value="Transcribed_RNA"/>
</dbReference>
<dbReference type="GO" id="GO:0004175">
    <property type="term" value="F:endopeptidase activity"/>
    <property type="evidence" value="ECO:0007669"/>
    <property type="project" value="UniProtKB-ARBA"/>
</dbReference>
<keyword evidence="3" id="KW-0732">Signal</keyword>
<keyword evidence="2" id="KW-1133">Transmembrane helix</keyword>
<organism evidence="5">
    <name type="scientific">Phaeomonas parva</name>
    <dbReference type="NCBI Taxonomy" id="124430"/>
    <lineage>
        <taxon>Eukaryota</taxon>
        <taxon>Sar</taxon>
        <taxon>Stramenopiles</taxon>
        <taxon>Ochrophyta</taxon>
        <taxon>Pinguiophyceae</taxon>
        <taxon>Pinguiochrysidales</taxon>
        <taxon>Pinguiochrysidaceae</taxon>
        <taxon>Phaeomonas</taxon>
    </lineage>
</organism>
<gene>
    <name evidence="5" type="ORF">PPAR1163_LOCUS20615</name>
</gene>
<keyword evidence="2" id="KW-0472">Membrane</keyword>
<feature type="chain" id="PRO_5030839631" description="CAAX prenyl protease 2/Lysostaphin resistance protein A-like domain-containing protein" evidence="3">
    <location>
        <begin position="17"/>
        <end position="458"/>
    </location>
</feature>
<evidence type="ECO:0000259" key="4">
    <source>
        <dbReference type="Pfam" id="PF02517"/>
    </source>
</evidence>
<dbReference type="Pfam" id="PF02517">
    <property type="entry name" value="Rce1-like"/>
    <property type="match status" value="1"/>
</dbReference>
<dbReference type="GO" id="GO:0080120">
    <property type="term" value="P:CAAX-box protein maturation"/>
    <property type="evidence" value="ECO:0007669"/>
    <property type="project" value="UniProtKB-ARBA"/>
</dbReference>
<dbReference type="PANTHER" id="PTHR43592">
    <property type="entry name" value="CAAX AMINO TERMINAL PROTEASE"/>
    <property type="match status" value="1"/>
</dbReference>
<evidence type="ECO:0000256" key="3">
    <source>
        <dbReference type="SAM" id="SignalP"/>
    </source>
</evidence>
<accession>A0A7S1UB10</accession>
<feature type="transmembrane region" description="Helical" evidence="2">
    <location>
        <begin position="347"/>
        <end position="366"/>
    </location>
</feature>
<evidence type="ECO:0000256" key="2">
    <source>
        <dbReference type="SAM" id="Phobius"/>
    </source>
</evidence>
<feature type="signal peptide" evidence="3">
    <location>
        <begin position="1"/>
        <end position="16"/>
    </location>
</feature>
<protein>
    <recommendedName>
        <fullName evidence="4">CAAX prenyl protease 2/Lysostaphin resistance protein A-like domain-containing protein</fullName>
    </recommendedName>
</protein>
<feature type="compositionally biased region" description="Acidic residues" evidence="1">
    <location>
        <begin position="179"/>
        <end position="188"/>
    </location>
</feature>
<feature type="transmembrane region" description="Helical" evidence="2">
    <location>
        <begin position="220"/>
        <end position="239"/>
    </location>
</feature>
<reference evidence="5" key="1">
    <citation type="submission" date="2021-01" db="EMBL/GenBank/DDBJ databases">
        <authorList>
            <person name="Corre E."/>
            <person name="Pelletier E."/>
            <person name="Niang G."/>
            <person name="Scheremetjew M."/>
            <person name="Finn R."/>
            <person name="Kale V."/>
            <person name="Holt S."/>
            <person name="Cochrane G."/>
            <person name="Meng A."/>
            <person name="Brown T."/>
            <person name="Cohen L."/>
        </authorList>
    </citation>
    <scope>NUCLEOTIDE SEQUENCE</scope>
    <source>
        <strain evidence="5">CCMP2877</strain>
    </source>
</reference>
<dbReference type="InterPro" id="IPR003675">
    <property type="entry name" value="Rce1/LyrA-like_dom"/>
</dbReference>
<evidence type="ECO:0000313" key="5">
    <source>
        <dbReference type="EMBL" id="CAD9262234.1"/>
    </source>
</evidence>
<feature type="domain" description="CAAX prenyl protease 2/Lysostaphin resistance protein A-like" evidence="4">
    <location>
        <begin position="352"/>
        <end position="445"/>
    </location>
</feature>
<evidence type="ECO:0000256" key="1">
    <source>
        <dbReference type="SAM" id="MobiDB-lite"/>
    </source>
</evidence>
<name>A0A7S1UB10_9STRA</name>
<dbReference type="AlphaFoldDB" id="A0A7S1UB10"/>
<sequence length="458" mass="49148">MGFRWALVAIIAGVWCCPGSTLFHGAGAAAGCRGAGARGRVPGLCRGQRPLLRRVPRRVSKYDDSFAAGPQGQPQKQQEQRGTIVGAARAALRRTLQRPSLPTQVGLSAVLFVLHTFVLSQHSLPLGFGSRRVAVDGDVVVGAGVALAGWRHWAATPALRARWPFTPLSPPAGEKAGEDTGDVEDAENDAGGGESRVVRWRGKVMPWKAPARDIEHYVRMIFYLTGIYFGTTALSVLIDRGLPALFAGIGVGLSAQMHDSLVLTATHLVWVLAGAYCLHVGAKPFWGPTSDWLRLRWKEVWVWWAAGGHFVSVLAFKLTASIWMWANGMGGSVPGDAPPVGASSFDASLGWSYLVGSVAPCIVAPIWEEAMYRGFLLPVLLASVASTGKKAMPTAVIWSALIFAVSHADVMAIVPLTVLGLVWALMYIVSGNLSATIVAHMLWNFRVVLCTAFPHLYQ</sequence>
<dbReference type="PROSITE" id="PS51257">
    <property type="entry name" value="PROKAR_LIPOPROTEIN"/>
    <property type="match status" value="1"/>
</dbReference>
<feature type="transmembrane region" description="Helical" evidence="2">
    <location>
        <begin position="420"/>
        <end position="443"/>
    </location>
</feature>
<keyword evidence="2" id="KW-0812">Transmembrane</keyword>
<dbReference type="PANTHER" id="PTHR43592:SF15">
    <property type="entry name" value="CAAX AMINO TERMINAL PROTEASE FAMILY PROTEIN"/>
    <property type="match status" value="1"/>
</dbReference>
<proteinExistence type="predicted"/>
<feature type="transmembrane region" description="Helical" evidence="2">
    <location>
        <begin position="301"/>
        <end position="326"/>
    </location>
</feature>